<name>A0A1I1RA16_9LACO</name>
<protein>
    <submittedName>
        <fullName evidence="1">Uncharacterized protein</fullName>
    </submittedName>
</protein>
<accession>A0A1I1RA16</accession>
<dbReference type="STRING" id="1505723.SAMN04487792_0272"/>
<reference evidence="2" key="1">
    <citation type="submission" date="2016-10" db="EMBL/GenBank/DDBJ databases">
        <authorList>
            <person name="Varghese N."/>
            <person name="Submissions S."/>
        </authorList>
    </citation>
    <scope>NUCLEOTIDE SEQUENCE [LARGE SCALE GENOMIC DNA]</scope>
    <source>
        <strain evidence="2">R-53102</strain>
    </source>
</reference>
<dbReference type="RefSeq" id="WP_165777870.1">
    <property type="nucleotide sequence ID" value="NZ_CBCRVU010000001.1"/>
</dbReference>
<proteinExistence type="predicted"/>
<evidence type="ECO:0000313" key="1">
    <source>
        <dbReference type="EMBL" id="SFD31214.1"/>
    </source>
</evidence>
<dbReference type="AlphaFoldDB" id="A0A1I1RA16"/>
<dbReference type="EMBL" id="FOMN01000001">
    <property type="protein sequence ID" value="SFD31214.1"/>
    <property type="molecule type" value="Genomic_DNA"/>
</dbReference>
<gene>
    <name evidence="1" type="ORF">SAMN04487792_0272</name>
</gene>
<evidence type="ECO:0000313" key="2">
    <source>
        <dbReference type="Proteomes" id="UP000199599"/>
    </source>
</evidence>
<sequence length="54" mass="6429">MLDIPKGYKYWHYTDSGAVIEKNAPNWVKEEFDEYQKTMNQSCKPNENGIIKYI</sequence>
<dbReference type="Proteomes" id="UP000199599">
    <property type="component" value="Unassembled WGS sequence"/>
</dbReference>
<organism evidence="1 2">
    <name type="scientific">Lactobacillus bombicola</name>
    <dbReference type="NCBI Taxonomy" id="1505723"/>
    <lineage>
        <taxon>Bacteria</taxon>
        <taxon>Bacillati</taxon>
        <taxon>Bacillota</taxon>
        <taxon>Bacilli</taxon>
        <taxon>Lactobacillales</taxon>
        <taxon>Lactobacillaceae</taxon>
        <taxon>Lactobacillus</taxon>
    </lineage>
</organism>